<accession>A0AAV9NY04</accession>
<dbReference type="RefSeq" id="XP_064654487.1">
    <property type="nucleotide sequence ID" value="XM_064807473.1"/>
</dbReference>
<dbReference type="GO" id="GO:0001080">
    <property type="term" value="P:nitrogen catabolite activation of transcription from RNA polymerase II promoter"/>
    <property type="evidence" value="ECO:0007669"/>
    <property type="project" value="TreeGrafter"/>
</dbReference>
<feature type="region of interest" description="Disordered" evidence="2">
    <location>
        <begin position="1"/>
        <end position="32"/>
    </location>
</feature>
<proteinExistence type="predicted"/>
<dbReference type="GO" id="GO:0008270">
    <property type="term" value="F:zinc ion binding"/>
    <property type="evidence" value="ECO:0007669"/>
    <property type="project" value="InterPro"/>
</dbReference>
<dbReference type="EMBL" id="JAVRRT010000021">
    <property type="protein sequence ID" value="KAK5164159.1"/>
    <property type="molecule type" value="Genomic_DNA"/>
</dbReference>
<keyword evidence="1" id="KW-0539">Nucleus</keyword>
<evidence type="ECO:0000256" key="1">
    <source>
        <dbReference type="ARBA" id="ARBA00023242"/>
    </source>
</evidence>
<sequence>MDGHATLRESSRPEGPRTVSARPYRSKKRRPVGVAELAVSSVQTTRIVHYVITEEQNTPKAAQTNTTPLSQPVDDQERGIEPPTGGASRDSAPTTVQRDRTFLYTGASSDQDVYLLRHLPYDDRDLYGHEDWTVWRALASDTHPAYFTSYPNRLLDARDDIYELDEVRSIVSPHEDELLRLYYTHFHPSLPILESRETFTRQVAARNVPASLLAAVYAAALDFWDGEDAVLTGMGRLRCSVFESTLREARTPSLRTVQALLIYLQLAPEHVREPNHPGFWPLTAQLVGIAQEIGLHADPQHWKVQPAERKLRRILWWSVYMQDKWCVAHHLDMK</sequence>
<feature type="compositionally biased region" description="Polar residues" evidence="2">
    <location>
        <begin position="58"/>
        <end position="70"/>
    </location>
</feature>
<feature type="domain" description="Xylanolytic transcriptional activator regulatory" evidence="3">
    <location>
        <begin position="179"/>
        <end position="327"/>
    </location>
</feature>
<evidence type="ECO:0000259" key="3">
    <source>
        <dbReference type="Pfam" id="PF04082"/>
    </source>
</evidence>
<evidence type="ECO:0000313" key="4">
    <source>
        <dbReference type="EMBL" id="KAK5164159.1"/>
    </source>
</evidence>
<dbReference type="Proteomes" id="UP001337655">
    <property type="component" value="Unassembled WGS sequence"/>
</dbReference>
<dbReference type="GO" id="GO:0003677">
    <property type="term" value="F:DNA binding"/>
    <property type="evidence" value="ECO:0007669"/>
    <property type="project" value="InterPro"/>
</dbReference>
<gene>
    <name evidence="4" type="ORF">LTR77_010250</name>
</gene>
<dbReference type="AlphaFoldDB" id="A0AAV9NY04"/>
<organism evidence="4 5">
    <name type="scientific">Saxophila tyrrhenica</name>
    <dbReference type="NCBI Taxonomy" id="1690608"/>
    <lineage>
        <taxon>Eukaryota</taxon>
        <taxon>Fungi</taxon>
        <taxon>Dikarya</taxon>
        <taxon>Ascomycota</taxon>
        <taxon>Pezizomycotina</taxon>
        <taxon>Dothideomycetes</taxon>
        <taxon>Dothideomycetidae</taxon>
        <taxon>Mycosphaerellales</taxon>
        <taxon>Extremaceae</taxon>
        <taxon>Saxophila</taxon>
    </lineage>
</organism>
<keyword evidence="5" id="KW-1185">Reference proteome</keyword>
<reference evidence="4 5" key="1">
    <citation type="submission" date="2023-08" db="EMBL/GenBank/DDBJ databases">
        <title>Black Yeasts Isolated from many extreme environments.</title>
        <authorList>
            <person name="Coleine C."/>
            <person name="Stajich J.E."/>
            <person name="Selbmann L."/>
        </authorList>
    </citation>
    <scope>NUCLEOTIDE SEQUENCE [LARGE SCALE GENOMIC DNA]</scope>
    <source>
        <strain evidence="4 5">CCFEE 5935</strain>
    </source>
</reference>
<comment type="caution">
    <text evidence="4">The sequence shown here is derived from an EMBL/GenBank/DDBJ whole genome shotgun (WGS) entry which is preliminary data.</text>
</comment>
<evidence type="ECO:0000256" key="2">
    <source>
        <dbReference type="SAM" id="MobiDB-lite"/>
    </source>
</evidence>
<dbReference type="PANTHER" id="PTHR31668:SF10">
    <property type="entry name" value="ZN(II)2CYS6 TRANSCRIPTION FACTOR (EUROFUNG)"/>
    <property type="match status" value="1"/>
</dbReference>
<protein>
    <recommendedName>
        <fullName evidence="3">Xylanolytic transcriptional activator regulatory domain-containing protein</fullName>
    </recommendedName>
</protein>
<feature type="compositionally biased region" description="Basic and acidic residues" evidence="2">
    <location>
        <begin position="1"/>
        <end position="15"/>
    </location>
</feature>
<dbReference type="CDD" id="cd12148">
    <property type="entry name" value="fungal_TF_MHR"/>
    <property type="match status" value="1"/>
</dbReference>
<dbReference type="PANTHER" id="PTHR31668">
    <property type="entry name" value="GLUCOSE TRANSPORT TRANSCRIPTION REGULATOR RGT1-RELATED-RELATED"/>
    <property type="match status" value="1"/>
</dbReference>
<dbReference type="InterPro" id="IPR050797">
    <property type="entry name" value="Carb_Metab_Trans_Reg"/>
</dbReference>
<dbReference type="GeneID" id="89931579"/>
<feature type="region of interest" description="Disordered" evidence="2">
    <location>
        <begin position="58"/>
        <end position="96"/>
    </location>
</feature>
<dbReference type="Pfam" id="PF04082">
    <property type="entry name" value="Fungal_trans"/>
    <property type="match status" value="1"/>
</dbReference>
<dbReference type="GO" id="GO:0006351">
    <property type="term" value="P:DNA-templated transcription"/>
    <property type="evidence" value="ECO:0007669"/>
    <property type="project" value="InterPro"/>
</dbReference>
<dbReference type="GO" id="GO:0005634">
    <property type="term" value="C:nucleus"/>
    <property type="evidence" value="ECO:0007669"/>
    <property type="project" value="TreeGrafter"/>
</dbReference>
<dbReference type="InterPro" id="IPR007219">
    <property type="entry name" value="XnlR_reg_dom"/>
</dbReference>
<evidence type="ECO:0000313" key="5">
    <source>
        <dbReference type="Proteomes" id="UP001337655"/>
    </source>
</evidence>
<name>A0AAV9NY04_9PEZI</name>